<feature type="transmembrane region" description="Helical" evidence="8">
    <location>
        <begin position="172"/>
        <end position="192"/>
    </location>
</feature>
<dbReference type="GO" id="GO:0016020">
    <property type="term" value="C:membrane"/>
    <property type="evidence" value="ECO:0007669"/>
    <property type="project" value="UniProtKB-SubCell"/>
</dbReference>
<feature type="transmembrane region" description="Helical" evidence="8">
    <location>
        <begin position="224"/>
        <end position="248"/>
    </location>
</feature>
<evidence type="ECO:0000259" key="9">
    <source>
        <dbReference type="PROSITE" id="PS50850"/>
    </source>
</evidence>
<dbReference type="Proteomes" id="UP000188912">
    <property type="component" value="Chromosome"/>
</dbReference>
<organism evidence="10 11">
    <name type="scientific">Candidatus Tokpelaia hoelldobleri</name>
    <dbReference type="NCBI Taxonomy" id="1902579"/>
    <lineage>
        <taxon>Bacteria</taxon>
        <taxon>Pseudomonadati</taxon>
        <taxon>Pseudomonadota</taxon>
        <taxon>Alphaproteobacteria</taxon>
        <taxon>Hyphomicrobiales</taxon>
        <taxon>Candidatus Tokpelaia</taxon>
    </lineage>
</organism>
<feature type="transmembrane region" description="Helical" evidence="8">
    <location>
        <begin position="144"/>
        <end position="166"/>
    </location>
</feature>
<sequence length="421" mass="46097">MTTAKSLPPEFVRRGLVLVFITLLLDIVGIAIISPVMPTFLHELTGDSTGQSSVDGSFLLMVYAIMQFLFAPVIGNLSDRFGRRPILLISIITFALDNLVCALAVGYWMLFIGRVLAGMSGASFATCSAYIADISNDKNRTRNFGLIGIAFGVGFILGPLLGGVLGHWGPRVPFYVAAGLSFINFIFSWFMLPETLSMRNRRRFRFSRANPFGALLEMRKYPSVLWILVAFFCYWMAEAVWMTIWSYVGGYRYGWNTVQIGVSLTVFGMGQVIIMSLVLPRLTAGNWSDRRISITGLTFATIGLVGYAFAAQGWMIFVVFAFTCLEYLAHVPLRSIAAREAPPSAQGALQGALTSVTSLTSVIAPVMYAQVFKYAIDENSAFHFAGAPYLLAAVFAFAAWGVTVLFIRPPETGGQSGTLQN</sequence>
<dbReference type="PROSITE" id="PS50850">
    <property type="entry name" value="MFS"/>
    <property type="match status" value="1"/>
</dbReference>
<protein>
    <submittedName>
        <fullName evidence="10">Major transporter facilitator family protein</fullName>
    </submittedName>
</protein>
<dbReference type="AlphaFoldDB" id="A0A1U9JUY9"/>
<evidence type="ECO:0000256" key="1">
    <source>
        <dbReference type="ARBA" id="ARBA00003279"/>
    </source>
</evidence>
<feature type="transmembrane region" description="Helical" evidence="8">
    <location>
        <begin position="260"/>
        <end position="280"/>
    </location>
</feature>
<evidence type="ECO:0000256" key="2">
    <source>
        <dbReference type="ARBA" id="ARBA00004141"/>
    </source>
</evidence>
<evidence type="ECO:0000256" key="5">
    <source>
        <dbReference type="ARBA" id="ARBA00022692"/>
    </source>
</evidence>
<name>A0A1U9JUY9_9HYPH</name>
<keyword evidence="6 8" id="KW-1133">Transmembrane helix</keyword>
<evidence type="ECO:0000256" key="6">
    <source>
        <dbReference type="ARBA" id="ARBA00022989"/>
    </source>
</evidence>
<dbReference type="InterPro" id="IPR005829">
    <property type="entry name" value="Sugar_transporter_CS"/>
</dbReference>
<keyword evidence="5 8" id="KW-0812">Transmembrane</keyword>
<feature type="transmembrane region" description="Helical" evidence="8">
    <location>
        <begin position="115"/>
        <end position="132"/>
    </location>
</feature>
<evidence type="ECO:0000256" key="8">
    <source>
        <dbReference type="SAM" id="Phobius"/>
    </source>
</evidence>
<dbReference type="SUPFAM" id="SSF103473">
    <property type="entry name" value="MFS general substrate transporter"/>
    <property type="match status" value="1"/>
</dbReference>
<dbReference type="KEGG" id="thd:BHV28_09730"/>
<dbReference type="Gene3D" id="1.20.1250.20">
    <property type="entry name" value="MFS general substrate transporter like domains"/>
    <property type="match status" value="1"/>
</dbReference>
<dbReference type="InterPro" id="IPR036259">
    <property type="entry name" value="MFS_trans_sf"/>
</dbReference>
<accession>A0A1U9JUY9</accession>
<comment type="subcellular location">
    <subcellularLocation>
        <location evidence="2">Membrane</location>
        <topology evidence="2">Multi-pass membrane protein</topology>
    </subcellularLocation>
</comment>
<dbReference type="Pfam" id="PF07690">
    <property type="entry name" value="MFS_1"/>
    <property type="match status" value="1"/>
</dbReference>
<dbReference type="InterPro" id="IPR020846">
    <property type="entry name" value="MFS_dom"/>
</dbReference>
<dbReference type="PANTHER" id="PTHR23504">
    <property type="entry name" value="MAJOR FACILITATOR SUPERFAMILY DOMAIN-CONTAINING PROTEIN 10"/>
    <property type="match status" value="1"/>
</dbReference>
<keyword evidence="4" id="KW-0813">Transport</keyword>
<keyword evidence="7 8" id="KW-0472">Membrane</keyword>
<dbReference type="STRING" id="1902579.BHV28_09730"/>
<feature type="transmembrane region" description="Helical" evidence="8">
    <location>
        <begin position="15"/>
        <end position="37"/>
    </location>
</feature>
<evidence type="ECO:0000256" key="3">
    <source>
        <dbReference type="ARBA" id="ARBA00007520"/>
    </source>
</evidence>
<feature type="transmembrane region" description="Helical" evidence="8">
    <location>
        <begin position="86"/>
        <end position="109"/>
    </location>
</feature>
<gene>
    <name evidence="10" type="ORF">BHV28_09730</name>
</gene>
<dbReference type="PANTHER" id="PTHR23504:SF15">
    <property type="entry name" value="MAJOR FACILITATOR SUPERFAMILY (MFS) PROFILE DOMAIN-CONTAINING PROTEIN"/>
    <property type="match status" value="1"/>
</dbReference>
<dbReference type="EMBL" id="CP017315">
    <property type="protein sequence ID" value="AQS41668.1"/>
    <property type="molecule type" value="Genomic_DNA"/>
</dbReference>
<feature type="transmembrane region" description="Helical" evidence="8">
    <location>
        <begin position="348"/>
        <end position="369"/>
    </location>
</feature>
<dbReference type="InterPro" id="IPR011701">
    <property type="entry name" value="MFS"/>
</dbReference>
<evidence type="ECO:0000313" key="10">
    <source>
        <dbReference type="EMBL" id="AQS41668.1"/>
    </source>
</evidence>
<reference evidence="10 11" key="2">
    <citation type="journal article" date="2016" name="Sci. Rep.">
        <title>The genome of Rhizobiales bacteria in predatory ants reveals urease gene functions but no genes for nitrogen fixation.</title>
        <authorList>
            <person name="Neuvonen M.M."/>
            <person name="Tamarit D."/>
            <person name="Naslund K."/>
            <person name="Liebig J."/>
            <person name="Feldhaar H."/>
            <person name="Moran N.A."/>
            <person name="Guy L."/>
            <person name="Andersson S.G."/>
        </authorList>
    </citation>
    <scope>NUCLEOTIDE SEQUENCE [LARGE SCALE GENOMIC DNA]</scope>
    <source>
        <strain evidence="10 11">Hsal</strain>
    </source>
</reference>
<dbReference type="PRINTS" id="PR01035">
    <property type="entry name" value="TCRTETA"/>
</dbReference>
<dbReference type="PROSITE" id="PS00216">
    <property type="entry name" value="SUGAR_TRANSPORT_1"/>
    <property type="match status" value="1"/>
</dbReference>
<comment type="similarity">
    <text evidence="3">Belongs to the major facilitator superfamily. TCR/Tet family.</text>
</comment>
<evidence type="ECO:0000256" key="7">
    <source>
        <dbReference type="ARBA" id="ARBA00023136"/>
    </source>
</evidence>
<comment type="function">
    <text evidence="1">Resistance to tetracycline by an active tetracycline efflux. This is an energy-dependent process that decreases the accumulation of the antibiotic in whole cells. This protein functions as a metal-tetracycline/H(+) antiporter.</text>
</comment>
<dbReference type="InterPro" id="IPR001958">
    <property type="entry name" value="Tet-R_TetA/multi-R_MdtG-like"/>
</dbReference>
<evidence type="ECO:0000256" key="4">
    <source>
        <dbReference type="ARBA" id="ARBA00022448"/>
    </source>
</evidence>
<keyword evidence="11" id="KW-1185">Reference proteome</keyword>
<evidence type="ECO:0000313" key="11">
    <source>
        <dbReference type="Proteomes" id="UP000188912"/>
    </source>
</evidence>
<feature type="transmembrane region" description="Helical" evidence="8">
    <location>
        <begin position="389"/>
        <end position="407"/>
    </location>
</feature>
<feature type="transmembrane region" description="Helical" evidence="8">
    <location>
        <begin position="57"/>
        <end position="74"/>
    </location>
</feature>
<feature type="domain" description="Major facilitator superfamily (MFS) profile" evidence="9">
    <location>
        <begin position="15"/>
        <end position="411"/>
    </location>
</feature>
<feature type="transmembrane region" description="Helical" evidence="8">
    <location>
        <begin position="316"/>
        <end position="336"/>
    </location>
</feature>
<reference evidence="10 11" key="1">
    <citation type="journal article" date="2010" name="Science">
        <title>Genomic comparison of the ants Camponotus floridanus and Harpegnathos saltator.</title>
        <authorList>
            <person name="Bonasio R."/>
            <person name="Zhang G."/>
            <person name="Ye C."/>
            <person name="Mutti N.S."/>
            <person name="Fang X."/>
            <person name="Qin N."/>
            <person name="Donahue G."/>
            <person name="Yang P."/>
            <person name="Li Q."/>
            <person name="Li C."/>
            <person name="Zhang P."/>
            <person name="Huang Z."/>
            <person name="Berger S.L."/>
            <person name="Reinberg D."/>
            <person name="Wang J."/>
            <person name="Liebig J."/>
        </authorList>
    </citation>
    <scope>NUCLEOTIDE SEQUENCE [LARGE SCALE GENOMIC DNA]</scope>
    <source>
        <strain evidence="10 11">Hsal</strain>
    </source>
</reference>
<proteinExistence type="inferred from homology"/>
<dbReference type="GO" id="GO:0022857">
    <property type="term" value="F:transmembrane transporter activity"/>
    <property type="evidence" value="ECO:0007669"/>
    <property type="project" value="InterPro"/>
</dbReference>
<feature type="transmembrane region" description="Helical" evidence="8">
    <location>
        <begin position="292"/>
        <end position="310"/>
    </location>
</feature>